<dbReference type="SUPFAM" id="SSF51366">
    <property type="entry name" value="Ribulose-phoshate binding barrel"/>
    <property type="match status" value="1"/>
</dbReference>
<evidence type="ECO:0000256" key="11">
    <source>
        <dbReference type="PIRNR" id="PIRNR001461"/>
    </source>
</evidence>
<name>A0A9X3ESJ4_9BACT</name>
<evidence type="ECO:0000256" key="13">
    <source>
        <dbReference type="PIRSR" id="PIRSR001461-2"/>
    </source>
</evidence>
<comment type="cofactor">
    <cofactor evidence="5">
        <name>Fe(2+)</name>
        <dbReference type="ChEBI" id="CHEBI:29033"/>
    </cofactor>
</comment>
<dbReference type="NCBIfam" id="NF004076">
    <property type="entry name" value="PRK05581.1-4"/>
    <property type="match status" value="1"/>
</dbReference>
<feature type="binding site" evidence="10 14">
    <location>
        <begin position="158"/>
        <end position="161"/>
    </location>
    <ligand>
        <name>substrate</name>
    </ligand>
</feature>
<proteinExistence type="inferred from homology"/>
<feature type="binding site" evidence="14">
    <location>
        <begin position="213"/>
        <end position="214"/>
    </location>
    <ligand>
        <name>substrate</name>
    </ligand>
</feature>
<dbReference type="InterPro" id="IPR013785">
    <property type="entry name" value="Aldolase_TIM"/>
</dbReference>
<evidence type="ECO:0000256" key="14">
    <source>
        <dbReference type="PIRSR" id="PIRSR001461-3"/>
    </source>
</evidence>
<dbReference type="InterPro" id="IPR026019">
    <property type="entry name" value="Ribul_P_3_epim"/>
</dbReference>
<feature type="active site" description="Proton donor" evidence="10 12">
    <location>
        <position position="191"/>
    </location>
</feature>
<keyword evidence="13" id="KW-0170">Cobalt</keyword>
<evidence type="ECO:0000313" key="15">
    <source>
        <dbReference type="EMBL" id="MCY1009514.1"/>
    </source>
</evidence>
<dbReference type="GO" id="GO:0005737">
    <property type="term" value="C:cytoplasm"/>
    <property type="evidence" value="ECO:0007669"/>
    <property type="project" value="UniProtKB-ARBA"/>
</dbReference>
<evidence type="ECO:0000256" key="4">
    <source>
        <dbReference type="ARBA" id="ARBA00001947"/>
    </source>
</evidence>
<feature type="binding site" evidence="14">
    <location>
        <position position="193"/>
    </location>
    <ligand>
        <name>substrate</name>
    </ligand>
</feature>
<keyword evidence="9 10" id="KW-0413">Isomerase</keyword>
<evidence type="ECO:0000256" key="12">
    <source>
        <dbReference type="PIRSR" id="PIRSR001461-1"/>
    </source>
</evidence>
<dbReference type="EC" id="5.1.3.1" evidence="7 10"/>
<evidence type="ECO:0000256" key="7">
    <source>
        <dbReference type="ARBA" id="ARBA00013188"/>
    </source>
</evidence>
<comment type="caution">
    <text evidence="15">The sequence shown here is derived from an EMBL/GenBank/DDBJ whole genome shotgun (WGS) entry which is preliminary data.</text>
</comment>
<comment type="cofactor">
    <cofactor evidence="3">
        <name>Co(2+)</name>
        <dbReference type="ChEBI" id="CHEBI:48828"/>
    </cofactor>
</comment>
<dbReference type="InterPro" id="IPR011060">
    <property type="entry name" value="RibuloseP-bd_barrel"/>
</dbReference>
<comment type="cofactor">
    <cofactor evidence="10 13">
        <name>a divalent metal cation</name>
        <dbReference type="ChEBI" id="CHEBI:60240"/>
    </cofactor>
    <text evidence="10 13">Binds 1 divalent metal cation per subunit.</text>
</comment>
<dbReference type="Proteomes" id="UP001150924">
    <property type="component" value="Unassembled WGS sequence"/>
</dbReference>
<accession>A0A9X3ESJ4</accession>
<feature type="active site" description="Proton acceptor" evidence="10 12">
    <location>
        <position position="45"/>
    </location>
</feature>
<dbReference type="FunFam" id="3.20.20.70:FF:000004">
    <property type="entry name" value="Ribulose-phosphate 3-epimerase"/>
    <property type="match status" value="1"/>
</dbReference>
<dbReference type="GO" id="GO:0019323">
    <property type="term" value="P:pentose catabolic process"/>
    <property type="evidence" value="ECO:0007669"/>
    <property type="project" value="UniProtKB-UniRule"/>
</dbReference>
<dbReference type="AlphaFoldDB" id="A0A9X3ESJ4"/>
<gene>
    <name evidence="10 15" type="primary">rpe</name>
    <name evidence="15" type="ORF">OV079_28905</name>
</gene>
<comment type="catalytic activity">
    <reaction evidence="1 10 11">
        <text>D-ribulose 5-phosphate = D-xylulose 5-phosphate</text>
        <dbReference type="Rhea" id="RHEA:13677"/>
        <dbReference type="ChEBI" id="CHEBI:57737"/>
        <dbReference type="ChEBI" id="CHEBI:58121"/>
        <dbReference type="EC" id="5.1.3.1"/>
    </reaction>
</comment>
<feature type="binding site" evidence="10">
    <location>
        <begin position="191"/>
        <end position="193"/>
    </location>
    <ligand>
        <name>substrate</name>
    </ligand>
</feature>
<dbReference type="GO" id="GO:0006098">
    <property type="term" value="P:pentose-phosphate shunt"/>
    <property type="evidence" value="ECO:0007669"/>
    <property type="project" value="UniProtKB-UniRule"/>
</dbReference>
<dbReference type="HAMAP" id="MF_02227">
    <property type="entry name" value="RPE"/>
    <property type="match status" value="1"/>
</dbReference>
<dbReference type="PROSITE" id="PS01086">
    <property type="entry name" value="RIBUL_P_3_EPIMER_2"/>
    <property type="match status" value="1"/>
</dbReference>
<comment type="cofactor">
    <cofactor evidence="4">
        <name>Zn(2+)</name>
        <dbReference type="ChEBI" id="CHEBI:29105"/>
    </cofactor>
</comment>
<dbReference type="InterPro" id="IPR000056">
    <property type="entry name" value="Ribul_P_3_epim-like"/>
</dbReference>
<organism evidence="15 16">
    <name type="scientific">Nannocystis pusilla</name>
    <dbReference type="NCBI Taxonomy" id="889268"/>
    <lineage>
        <taxon>Bacteria</taxon>
        <taxon>Pseudomonadati</taxon>
        <taxon>Myxococcota</taxon>
        <taxon>Polyangia</taxon>
        <taxon>Nannocystales</taxon>
        <taxon>Nannocystaceae</taxon>
        <taxon>Nannocystis</taxon>
    </lineage>
</organism>
<feature type="binding site" evidence="10 14">
    <location>
        <position position="76"/>
    </location>
    <ligand>
        <name>substrate</name>
    </ligand>
</feature>
<dbReference type="GO" id="GO:0004750">
    <property type="term" value="F:D-ribulose-phosphate 3-epimerase activity"/>
    <property type="evidence" value="ECO:0007669"/>
    <property type="project" value="UniProtKB-UniRule"/>
</dbReference>
<comment type="similarity">
    <text evidence="6 10 11">Belongs to the ribulose-phosphate 3-epimerase family.</text>
</comment>
<evidence type="ECO:0000256" key="6">
    <source>
        <dbReference type="ARBA" id="ARBA00009541"/>
    </source>
</evidence>
<feature type="binding site" evidence="10 13">
    <location>
        <position position="76"/>
    </location>
    <ligand>
        <name>a divalent metal cation</name>
        <dbReference type="ChEBI" id="CHEBI:60240"/>
    </ligand>
</feature>
<dbReference type="NCBIfam" id="TIGR01163">
    <property type="entry name" value="rpe"/>
    <property type="match status" value="1"/>
</dbReference>
<dbReference type="GO" id="GO:0046872">
    <property type="term" value="F:metal ion binding"/>
    <property type="evidence" value="ECO:0007669"/>
    <property type="project" value="UniProtKB-UniRule"/>
</dbReference>
<evidence type="ECO:0000256" key="10">
    <source>
        <dbReference type="HAMAP-Rule" id="MF_02227"/>
    </source>
</evidence>
<evidence type="ECO:0000256" key="2">
    <source>
        <dbReference type="ARBA" id="ARBA00001936"/>
    </source>
</evidence>
<dbReference type="Gene3D" id="3.20.20.70">
    <property type="entry name" value="Aldolase class I"/>
    <property type="match status" value="1"/>
</dbReference>
<dbReference type="PIRSF" id="PIRSF001461">
    <property type="entry name" value="RPE"/>
    <property type="match status" value="1"/>
</dbReference>
<evidence type="ECO:0000256" key="8">
    <source>
        <dbReference type="ARBA" id="ARBA00022723"/>
    </source>
</evidence>
<reference evidence="15" key="1">
    <citation type="submission" date="2022-11" db="EMBL/GenBank/DDBJ databases">
        <title>Minimal conservation of predation-associated metabolite biosynthetic gene clusters underscores biosynthetic potential of Myxococcota including descriptions for ten novel species: Archangium lansinium sp. nov., Myxococcus landrumus sp. nov., Nannocystis bai.</title>
        <authorList>
            <person name="Ahearne A."/>
            <person name="Stevens C."/>
            <person name="Phillips K."/>
        </authorList>
    </citation>
    <scope>NUCLEOTIDE SEQUENCE</scope>
    <source>
        <strain evidence="15">Na p29</strain>
    </source>
</reference>
<dbReference type="PANTHER" id="PTHR11749">
    <property type="entry name" value="RIBULOSE-5-PHOSPHATE-3-EPIMERASE"/>
    <property type="match status" value="1"/>
</dbReference>
<sequence length="245" mass="26273">MSQHTAPSERLAPVIAPSLLSADFSRLGEEVVALDRAGADWMHVDVMDGRFVPNITIGPLVVQALRPHTSRVLDCHLMIEEPERYVEAFADAGADIITVHVEACRHLHRNLQQIRSLSRKAGGRVLAGVSLNPHTPVSSLVHVLDLCDVVLVMSVNPGFGGQQFIPAVRPKIRELRAMIAAARLPTRIEVDGGVTVDTIADIAADGADAFVSGTGVLRSPQFGRDYAAAIAALRGTADAAMIWRT</sequence>
<comment type="function">
    <text evidence="10">Catalyzes the reversible epimerization of D-ribulose 5-phosphate to D-xylulose 5-phosphate.</text>
</comment>
<comment type="pathway">
    <text evidence="10">Carbohydrate degradation.</text>
</comment>
<dbReference type="PROSITE" id="PS01085">
    <property type="entry name" value="RIBUL_P_3_EPIMER_1"/>
    <property type="match status" value="1"/>
</dbReference>
<dbReference type="RefSeq" id="WP_267772180.1">
    <property type="nucleotide sequence ID" value="NZ_JAPNKE010000002.1"/>
</dbReference>
<evidence type="ECO:0000256" key="5">
    <source>
        <dbReference type="ARBA" id="ARBA00001954"/>
    </source>
</evidence>
<comment type="cofactor">
    <cofactor evidence="2">
        <name>Mn(2+)</name>
        <dbReference type="ChEBI" id="CHEBI:29035"/>
    </cofactor>
</comment>
<feature type="binding site" evidence="10 13">
    <location>
        <position position="191"/>
    </location>
    <ligand>
        <name>a divalent metal cation</name>
        <dbReference type="ChEBI" id="CHEBI:60240"/>
    </ligand>
</feature>
<dbReference type="Pfam" id="PF00834">
    <property type="entry name" value="Ribul_P_3_epim"/>
    <property type="match status" value="1"/>
</dbReference>
<comment type="caution">
    <text evidence="10">Lacks conserved residue(s) required for the propagation of feature annotation.</text>
</comment>
<feature type="binding site" evidence="10 13">
    <location>
        <position position="45"/>
    </location>
    <ligand>
        <name>a divalent metal cation</name>
        <dbReference type="ChEBI" id="CHEBI:60240"/>
    </ligand>
</feature>
<keyword evidence="10 11" id="KW-0119">Carbohydrate metabolism</keyword>
<keyword evidence="16" id="KW-1185">Reference proteome</keyword>
<keyword evidence="13" id="KW-0464">Manganese</keyword>
<feature type="binding site" evidence="10 13">
    <location>
        <position position="43"/>
    </location>
    <ligand>
        <name>a divalent metal cation</name>
        <dbReference type="ChEBI" id="CHEBI:60240"/>
    </ligand>
</feature>
<evidence type="ECO:0000313" key="16">
    <source>
        <dbReference type="Proteomes" id="UP001150924"/>
    </source>
</evidence>
<evidence type="ECO:0000256" key="3">
    <source>
        <dbReference type="ARBA" id="ARBA00001941"/>
    </source>
</evidence>
<evidence type="ECO:0000256" key="1">
    <source>
        <dbReference type="ARBA" id="ARBA00001782"/>
    </source>
</evidence>
<keyword evidence="8 10" id="KW-0479">Metal-binding</keyword>
<keyword evidence="13" id="KW-0862">Zinc</keyword>
<dbReference type="CDD" id="cd00429">
    <property type="entry name" value="RPE"/>
    <property type="match status" value="1"/>
</dbReference>
<protein>
    <recommendedName>
        <fullName evidence="7 10">Ribulose-phosphate 3-epimerase</fullName>
        <ecNumber evidence="7 10">5.1.3.1</ecNumber>
    </recommendedName>
</protein>
<evidence type="ECO:0000256" key="9">
    <source>
        <dbReference type="ARBA" id="ARBA00023235"/>
    </source>
</evidence>
<dbReference type="EMBL" id="JAPNKE010000002">
    <property type="protein sequence ID" value="MCY1009514.1"/>
    <property type="molecule type" value="Genomic_DNA"/>
</dbReference>
<feature type="binding site" evidence="10 14">
    <location>
        <position position="18"/>
    </location>
    <ligand>
        <name>substrate</name>
    </ligand>
</feature>